<keyword evidence="3" id="KW-0418">Kinase</keyword>
<dbReference type="GO" id="GO:0010506">
    <property type="term" value="P:regulation of autophagy"/>
    <property type="evidence" value="ECO:0007669"/>
    <property type="project" value="InterPro"/>
</dbReference>
<dbReference type="InterPro" id="IPR045269">
    <property type="entry name" value="Atg1-like"/>
</dbReference>
<dbReference type="GO" id="GO:0000407">
    <property type="term" value="C:phagophore assembly site"/>
    <property type="evidence" value="ECO:0007669"/>
    <property type="project" value="TreeGrafter"/>
</dbReference>
<dbReference type="Pfam" id="PF00069">
    <property type="entry name" value="Pkinase"/>
    <property type="match status" value="1"/>
</dbReference>
<evidence type="ECO:0000313" key="6">
    <source>
        <dbReference type="EMBL" id="KAA6378080.1"/>
    </source>
</evidence>
<dbReference type="GO" id="GO:0005829">
    <property type="term" value="C:cytosol"/>
    <property type="evidence" value="ECO:0007669"/>
    <property type="project" value="TreeGrafter"/>
</dbReference>
<dbReference type="PANTHER" id="PTHR24348">
    <property type="entry name" value="SERINE/THREONINE-PROTEIN KINASE UNC-51-RELATED"/>
    <property type="match status" value="1"/>
</dbReference>
<dbReference type="SMART" id="SM00220">
    <property type="entry name" value="S_TKc"/>
    <property type="match status" value="1"/>
</dbReference>
<dbReference type="SUPFAM" id="SSF56112">
    <property type="entry name" value="Protein kinase-like (PK-like)"/>
    <property type="match status" value="1"/>
</dbReference>
<dbReference type="EMBL" id="SNRW01009390">
    <property type="protein sequence ID" value="KAA6378080.1"/>
    <property type="molecule type" value="Genomic_DNA"/>
</dbReference>
<feature type="domain" description="Protein kinase" evidence="5">
    <location>
        <begin position="1"/>
        <end position="155"/>
    </location>
</feature>
<evidence type="ECO:0000256" key="1">
    <source>
        <dbReference type="ARBA" id="ARBA00022679"/>
    </source>
</evidence>
<dbReference type="PROSITE" id="PS50011">
    <property type="entry name" value="PROTEIN_KINASE_DOM"/>
    <property type="match status" value="1"/>
</dbReference>
<evidence type="ECO:0000256" key="3">
    <source>
        <dbReference type="ARBA" id="ARBA00022777"/>
    </source>
</evidence>
<keyword evidence="4" id="KW-0067">ATP-binding</keyword>
<evidence type="ECO:0000256" key="4">
    <source>
        <dbReference type="ARBA" id="ARBA00022840"/>
    </source>
</evidence>
<accession>A0A5J4V6V1</accession>
<dbReference type="PANTHER" id="PTHR24348:SF22">
    <property type="entry name" value="NON-SPECIFIC SERINE_THREONINE PROTEIN KINASE"/>
    <property type="match status" value="1"/>
</dbReference>
<organism evidence="6 7">
    <name type="scientific">Streblomastix strix</name>
    <dbReference type="NCBI Taxonomy" id="222440"/>
    <lineage>
        <taxon>Eukaryota</taxon>
        <taxon>Metamonada</taxon>
        <taxon>Preaxostyla</taxon>
        <taxon>Oxymonadida</taxon>
        <taxon>Streblomastigidae</taxon>
        <taxon>Streblomastix</taxon>
    </lineage>
</organism>
<sequence length="175" mass="20195">YDREYGVVANKIIQKQKYNSREWDAAENIHKDIKCDNILLHCPPGSGHVYAKISDFGFAKKEDANNEQTYIKGTIPYMKADIYSVGITFYRLLSHHYPVNKATIEQQRKKLAHLKCIDRPSEIKNDNLWDLISKLLEFDPVKRLSAAQALQHPFFTSPEAIADISKEQQKFANQL</sequence>
<evidence type="ECO:0000313" key="7">
    <source>
        <dbReference type="Proteomes" id="UP000324800"/>
    </source>
</evidence>
<dbReference type="Gene3D" id="1.10.510.10">
    <property type="entry name" value="Transferase(Phosphotransferase) domain 1"/>
    <property type="match status" value="2"/>
</dbReference>
<reference evidence="6 7" key="1">
    <citation type="submission" date="2019-03" db="EMBL/GenBank/DDBJ databases">
        <title>Single cell metagenomics reveals metabolic interactions within the superorganism composed of flagellate Streblomastix strix and complex community of Bacteroidetes bacteria on its surface.</title>
        <authorList>
            <person name="Treitli S.C."/>
            <person name="Kolisko M."/>
            <person name="Husnik F."/>
            <person name="Keeling P."/>
            <person name="Hampl V."/>
        </authorList>
    </citation>
    <scope>NUCLEOTIDE SEQUENCE [LARGE SCALE GENOMIC DNA]</scope>
    <source>
        <strain evidence="6">ST1C</strain>
    </source>
</reference>
<gene>
    <name evidence="6" type="ORF">EZS28_026393</name>
</gene>
<dbReference type="InterPro" id="IPR000719">
    <property type="entry name" value="Prot_kinase_dom"/>
</dbReference>
<proteinExistence type="predicted"/>
<keyword evidence="2" id="KW-0547">Nucleotide-binding</keyword>
<comment type="caution">
    <text evidence="6">The sequence shown here is derived from an EMBL/GenBank/DDBJ whole genome shotgun (WGS) entry which is preliminary data.</text>
</comment>
<dbReference type="AlphaFoldDB" id="A0A5J4V6V1"/>
<dbReference type="GO" id="GO:0016020">
    <property type="term" value="C:membrane"/>
    <property type="evidence" value="ECO:0007669"/>
    <property type="project" value="TreeGrafter"/>
</dbReference>
<dbReference type="GO" id="GO:0000045">
    <property type="term" value="P:autophagosome assembly"/>
    <property type="evidence" value="ECO:0007669"/>
    <property type="project" value="TreeGrafter"/>
</dbReference>
<dbReference type="GO" id="GO:0005524">
    <property type="term" value="F:ATP binding"/>
    <property type="evidence" value="ECO:0007669"/>
    <property type="project" value="UniProtKB-KW"/>
</dbReference>
<protein>
    <recommendedName>
        <fullName evidence="5">Protein kinase domain-containing protein</fullName>
    </recommendedName>
</protein>
<keyword evidence="1" id="KW-0808">Transferase</keyword>
<feature type="non-terminal residue" evidence="6">
    <location>
        <position position="1"/>
    </location>
</feature>
<dbReference type="GO" id="GO:0004674">
    <property type="term" value="F:protein serine/threonine kinase activity"/>
    <property type="evidence" value="ECO:0007669"/>
    <property type="project" value="InterPro"/>
</dbReference>
<evidence type="ECO:0000256" key="2">
    <source>
        <dbReference type="ARBA" id="ARBA00022741"/>
    </source>
</evidence>
<evidence type="ECO:0000259" key="5">
    <source>
        <dbReference type="PROSITE" id="PS50011"/>
    </source>
</evidence>
<dbReference type="GO" id="GO:0005776">
    <property type="term" value="C:autophagosome"/>
    <property type="evidence" value="ECO:0007669"/>
    <property type="project" value="TreeGrafter"/>
</dbReference>
<dbReference type="InterPro" id="IPR011009">
    <property type="entry name" value="Kinase-like_dom_sf"/>
</dbReference>
<name>A0A5J4V6V1_9EUKA</name>
<dbReference type="Proteomes" id="UP000324800">
    <property type="component" value="Unassembled WGS sequence"/>
</dbReference>